<accession>A0AAN6X899</accession>
<evidence type="ECO:0000313" key="2">
    <source>
        <dbReference type="EMBL" id="KAK4195506.1"/>
    </source>
</evidence>
<feature type="compositionally biased region" description="Basic and acidic residues" evidence="1">
    <location>
        <begin position="222"/>
        <end position="235"/>
    </location>
</feature>
<proteinExistence type="predicted"/>
<evidence type="ECO:0000256" key="1">
    <source>
        <dbReference type="SAM" id="MobiDB-lite"/>
    </source>
</evidence>
<dbReference type="Proteomes" id="UP001303160">
    <property type="component" value="Unassembled WGS sequence"/>
</dbReference>
<feature type="region of interest" description="Disordered" evidence="1">
    <location>
        <begin position="1"/>
        <end position="114"/>
    </location>
</feature>
<reference evidence="2" key="2">
    <citation type="submission" date="2023-05" db="EMBL/GenBank/DDBJ databases">
        <authorList>
            <consortium name="Lawrence Berkeley National Laboratory"/>
            <person name="Steindorff A."/>
            <person name="Hensen N."/>
            <person name="Bonometti L."/>
            <person name="Westerberg I."/>
            <person name="Brannstrom I.O."/>
            <person name="Guillou S."/>
            <person name="Cros-Aarteil S."/>
            <person name="Calhoun S."/>
            <person name="Haridas S."/>
            <person name="Kuo A."/>
            <person name="Mondo S."/>
            <person name="Pangilinan J."/>
            <person name="Riley R."/>
            <person name="Labutti K."/>
            <person name="Andreopoulos B."/>
            <person name="Lipzen A."/>
            <person name="Chen C."/>
            <person name="Yanf M."/>
            <person name="Daum C."/>
            <person name="Ng V."/>
            <person name="Clum A."/>
            <person name="Ohm R."/>
            <person name="Martin F."/>
            <person name="Silar P."/>
            <person name="Natvig D."/>
            <person name="Lalanne C."/>
            <person name="Gautier V."/>
            <person name="Ament-Velasquez S.L."/>
            <person name="Kruys A."/>
            <person name="Hutchinson M.I."/>
            <person name="Powell A.J."/>
            <person name="Barry K."/>
            <person name="Miller A.N."/>
            <person name="Grigoriev I.V."/>
            <person name="Debuchy R."/>
            <person name="Gladieux P."/>
            <person name="Thoren M.H."/>
            <person name="Johannesson H."/>
        </authorList>
    </citation>
    <scope>NUCLEOTIDE SEQUENCE</scope>
    <source>
        <strain evidence="2">CBS 315.58</strain>
    </source>
</reference>
<reference evidence="2" key="1">
    <citation type="journal article" date="2023" name="Mol. Phylogenet. Evol.">
        <title>Genome-scale phylogeny and comparative genomics of the fungal order Sordariales.</title>
        <authorList>
            <person name="Hensen N."/>
            <person name="Bonometti L."/>
            <person name="Westerberg I."/>
            <person name="Brannstrom I.O."/>
            <person name="Guillou S."/>
            <person name="Cros-Aarteil S."/>
            <person name="Calhoun S."/>
            <person name="Haridas S."/>
            <person name="Kuo A."/>
            <person name="Mondo S."/>
            <person name="Pangilinan J."/>
            <person name="Riley R."/>
            <person name="LaButti K."/>
            <person name="Andreopoulos B."/>
            <person name="Lipzen A."/>
            <person name="Chen C."/>
            <person name="Yan M."/>
            <person name="Daum C."/>
            <person name="Ng V."/>
            <person name="Clum A."/>
            <person name="Steindorff A."/>
            <person name="Ohm R.A."/>
            <person name="Martin F."/>
            <person name="Silar P."/>
            <person name="Natvig D.O."/>
            <person name="Lalanne C."/>
            <person name="Gautier V."/>
            <person name="Ament-Velasquez S.L."/>
            <person name="Kruys A."/>
            <person name="Hutchinson M.I."/>
            <person name="Powell A.J."/>
            <person name="Barry K."/>
            <person name="Miller A.N."/>
            <person name="Grigoriev I.V."/>
            <person name="Debuchy R."/>
            <person name="Gladieux P."/>
            <person name="Hiltunen Thoren M."/>
            <person name="Johannesson H."/>
        </authorList>
    </citation>
    <scope>NUCLEOTIDE SEQUENCE</scope>
    <source>
        <strain evidence="2">CBS 315.58</strain>
    </source>
</reference>
<feature type="compositionally biased region" description="Basic and acidic residues" evidence="1">
    <location>
        <begin position="56"/>
        <end position="74"/>
    </location>
</feature>
<feature type="region of interest" description="Disordered" evidence="1">
    <location>
        <begin position="213"/>
        <end position="235"/>
    </location>
</feature>
<comment type="caution">
    <text evidence="2">The sequence shown here is derived from an EMBL/GenBank/DDBJ whole genome shotgun (WGS) entry which is preliminary data.</text>
</comment>
<organism evidence="2 3">
    <name type="scientific">Triangularia verruculosa</name>
    <dbReference type="NCBI Taxonomy" id="2587418"/>
    <lineage>
        <taxon>Eukaryota</taxon>
        <taxon>Fungi</taxon>
        <taxon>Dikarya</taxon>
        <taxon>Ascomycota</taxon>
        <taxon>Pezizomycotina</taxon>
        <taxon>Sordariomycetes</taxon>
        <taxon>Sordariomycetidae</taxon>
        <taxon>Sordariales</taxon>
        <taxon>Podosporaceae</taxon>
        <taxon>Triangularia</taxon>
    </lineage>
</organism>
<keyword evidence="3" id="KW-1185">Reference proteome</keyword>
<evidence type="ECO:0000313" key="3">
    <source>
        <dbReference type="Proteomes" id="UP001303160"/>
    </source>
</evidence>
<sequence length="235" mass="26474">MASKNHIPDTKRTRGSSAVRRSDDIINEAVTAPIPSPQRLSLGGAVGGDGMDVDEPTSRNKRDGRDKKGIEKEYLSLNKNKRRNPDADSEEPKRRKAFEDDEVENPSKPPKMAELQTRRQMVVLRDEGIDMEKMRRWLAGPERRVLHRYEKVIEYDIEEEAITTLDDDDNASIQSGITPPWTAFSLAVPDTMDFNAALETGVDIEVDIEVDSMTEVEVETGPETKDPEVPNEDRV</sequence>
<gene>
    <name evidence="2" type="ORF">QBC40DRAFT_315943</name>
</gene>
<name>A0AAN6X899_9PEZI</name>
<dbReference type="EMBL" id="MU864011">
    <property type="protein sequence ID" value="KAK4195506.1"/>
    <property type="molecule type" value="Genomic_DNA"/>
</dbReference>
<protein>
    <submittedName>
        <fullName evidence="2">Uncharacterized protein</fullName>
    </submittedName>
</protein>
<dbReference type="AlphaFoldDB" id="A0AAN6X899"/>
<feature type="compositionally biased region" description="Basic and acidic residues" evidence="1">
    <location>
        <begin position="83"/>
        <end position="93"/>
    </location>
</feature>
<feature type="compositionally biased region" description="Basic and acidic residues" evidence="1">
    <location>
        <begin position="1"/>
        <end position="12"/>
    </location>
</feature>